<proteinExistence type="predicted"/>
<evidence type="ECO:0000259" key="1">
    <source>
        <dbReference type="PROSITE" id="PS51674"/>
    </source>
</evidence>
<evidence type="ECO:0000313" key="2">
    <source>
        <dbReference type="EMBL" id="CQD24148.1"/>
    </source>
</evidence>
<dbReference type="Pfam" id="PF02467">
    <property type="entry name" value="Whib"/>
    <property type="match status" value="1"/>
</dbReference>
<evidence type="ECO:0000313" key="3">
    <source>
        <dbReference type="Proteomes" id="UP000199251"/>
    </source>
</evidence>
<organism evidence="2 3">
    <name type="scientific">Mycobacterium lentiflavum</name>
    <dbReference type="NCBI Taxonomy" id="141349"/>
    <lineage>
        <taxon>Bacteria</taxon>
        <taxon>Bacillati</taxon>
        <taxon>Actinomycetota</taxon>
        <taxon>Actinomycetes</taxon>
        <taxon>Mycobacteriales</taxon>
        <taxon>Mycobacteriaceae</taxon>
        <taxon>Mycobacterium</taxon>
        <taxon>Mycobacterium simiae complex</taxon>
    </lineage>
</organism>
<dbReference type="PROSITE" id="PS51674">
    <property type="entry name" value="4FE4S_WBL"/>
    <property type="match status" value="1"/>
</dbReference>
<gene>
    <name evidence="2" type="ORF">BN1232_06074</name>
</gene>
<sequence length="218" mass="24058">MSRNTVSLPGFCQRAPERWADPAQQAATRRLCLSCPRLQRCRTETLAEKRTFGMWAGVWIDHDLPAKRHLLRPAASLRGTVTTRRRTSPLVGALPVHQLPAAAAAMVTARASGHCEILAPACLLVQHLIFTRRPQGSPLPPDSPASALAACANCVELIEHTDAATAARYGYITNTRQPVTSWPVYWRQRRWVTLGHFGELIELPSQPSTTSSDLRRPA</sequence>
<dbReference type="Proteomes" id="UP000199251">
    <property type="component" value="Unassembled WGS sequence"/>
</dbReference>
<dbReference type="AlphaFoldDB" id="A0A0E4CR94"/>
<accession>A0A0E4CR94</accession>
<feature type="domain" description="4Fe-4S Wbl-type" evidence="1">
    <location>
        <begin position="11"/>
        <end position="65"/>
    </location>
</feature>
<name>A0A0E4CR94_MYCLN</name>
<protein>
    <submittedName>
        <fullName evidence="2">Transcription factor WhiB</fullName>
    </submittedName>
</protein>
<dbReference type="EMBL" id="CTEE01000002">
    <property type="protein sequence ID" value="CQD24148.1"/>
    <property type="molecule type" value="Genomic_DNA"/>
</dbReference>
<dbReference type="InterPro" id="IPR034768">
    <property type="entry name" value="4FE4S_WBL"/>
</dbReference>
<reference evidence="2 3" key="1">
    <citation type="submission" date="2015-03" db="EMBL/GenBank/DDBJ databases">
        <authorList>
            <person name="Urmite Genomes"/>
        </authorList>
    </citation>
    <scope>NUCLEOTIDE SEQUENCE [LARGE SCALE GENOMIC DNA]</scope>
    <source>
        <strain evidence="2 3">CSUR P1491</strain>
    </source>
</reference>